<dbReference type="KEGG" id="samy:DB32_003216"/>
<accession>A0A0F6W2Z0</accession>
<keyword evidence="2" id="KW-1185">Reference proteome</keyword>
<proteinExistence type="predicted"/>
<dbReference type="AlphaFoldDB" id="A0A0F6W2Z0"/>
<dbReference type="STRING" id="927083.DB32_003216"/>
<name>A0A0F6W2Z0_9BACT</name>
<organism evidence="1 2">
    <name type="scientific">Sandaracinus amylolyticus</name>
    <dbReference type="NCBI Taxonomy" id="927083"/>
    <lineage>
        <taxon>Bacteria</taxon>
        <taxon>Pseudomonadati</taxon>
        <taxon>Myxococcota</taxon>
        <taxon>Polyangia</taxon>
        <taxon>Polyangiales</taxon>
        <taxon>Sandaracinaceae</taxon>
        <taxon>Sandaracinus</taxon>
    </lineage>
</organism>
<reference evidence="1 2" key="1">
    <citation type="submission" date="2015-03" db="EMBL/GenBank/DDBJ databases">
        <title>Genome assembly of Sandaracinus amylolyticus DSM 53668.</title>
        <authorList>
            <person name="Sharma G."/>
            <person name="Subramanian S."/>
        </authorList>
    </citation>
    <scope>NUCLEOTIDE SEQUENCE [LARGE SCALE GENOMIC DNA]</scope>
    <source>
        <strain evidence="1 2">DSM 53668</strain>
    </source>
</reference>
<evidence type="ECO:0000313" key="1">
    <source>
        <dbReference type="EMBL" id="AKF06067.1"/>
    </source>
</evidence>
<protein>
    <submittedName>
        <fullName evidence="1">Uncharacterized protein</fullName>
    </submittedName>
</protein>
<gene>
    <name evidence="1" type="ORF">DB32_003216</name>
</gene>
<evidence type="ECO:0000313" key="2">
    <source>
        <dbReference type="Proteomes" id="UP000034883"/>
    </source>
</evidence>
<dbReference type="RefSeq" id="WP_053233277.1">
    <property type="nucleotide sequence ID" value="NZ_CP011125.1"/>
</dbReference>
<dbReference type="Proteomes" id="UP000034883">
    <property type="component" value="Chromosome"/>
</dbReference>
<sequence length="66" mass="7021">MIVVLRRVGASDVRVILPAAPVAGDVLEMLGGTWRVTGRRFAAPMDGEADLVVRVEPVQAPPVQQS</sequence>
<dbReference type="EMBL" id="CP011125">
    <property type="protein sequence ID" value="AKF06067.1"/>
    <property type="molecule type" value="Genomic_DNA"/>
</dbReference>